<accession>A0A8S5REY7</accession>
<evidence type="ECO:0000313" key="1">
    <source>
        <dbReference type="EMBL" id="DAE29927.1"/>
    </source>
</evidence>
<organism evidence="1">
    <name type="scientific">virus sp. ctE0n6</name>
    <dbReference type="NCBI Taxonomy" id="2827985"/>
    <lineage>
        <taxon>Viruses</taxon>
    </lineage>
</organism>
<name>A0A8S5REY7_9VIRU</name>
<proteinExistence type="predicted"/>
<reference evidence="1" key="1">
    <citation type="journal article" date="2021" name="Proc. Natl. Acad. Sci. U.S.A.">
        <title>A Catalog of Tens of Thousands of Viruses from Human Metagenomes Reveals Hidden Associations with Chronic Diseases.</title>
        <authorList>
            <person name="Tisza M.J."/>
            <person name="Buck C.B."/>
        </authorList>
    </citation>
    <scope>NUCLEOTIDE SEQUENCE</scope>
    <source>
        <strain evidence="1">CtE0n6</strain>
    </source>
</reference>
<dbReference type="EMBL" id="BK059101">
    <property type="protein sequence ID" value="DAE29927.1"/>
    <property type="molecule type" value="Genomic_DNA"/>
</dbReference>
<sequence length="254" mass="28655">MSKLNKWQGKTELEVSVSDYVLRNLTTGVETFIDTVKSETLSKTSTVTKLKCGINNDTIASINGDEEISLEIQDLVSRPELTNAKWGATVQNGAIKKTVFPKNYIVEELKKITLPQTPLDEDEIVIYNGNEPLTKTTDYTIADKVITIVKEDINVGDSLFITSYSYTGTSGEYFEVSESANALAFEIIQRKPIFDTNMNIKSWRVRHFGKATLDPSTEETGESERGEQPITYTFSIEKNASLPYVFRTWYEDEK</sequence>
<protein>
    <submittedName>
        <fullName evidence="1">Structural protein</fullName>
    </submittedName>
</protein>